<reference evidence="4 5" key="1">
    <citation type="journal article" date="2020" name="ISME J.">
        <title>Uncovering the hidden diversity of litter-decomposition mechanisms in mushroom-forming fungi.</title>
        <authorList>
            <person name="Floudas D."/>
            <person name="Bentzer J."/>
            <person name="Ahren D."/>
            <person name="Johansson T."/>
            <person name="Persson P."/>
            <person name="Tunlid A."/>
        </authorList>
    </citation>
    <scope>NUCLEOTIDE SEQUENCE [LARGE SCALE GENOMIC DNA]</scope>
    <source>
        <strain evidence="4 5">CBS 101986</strain>
    </source>
</reference>
<dbReference type="AlphaFoldDB" id="A0A8H5F9G6"/>
<comment type="caution">
    <text evidence="4">The sequence shown here is derived from an EMBL/GenBank/DDBJ whole genome shotgun (WGS) entry which is preliminary data.</text>
</comment>
<evidence type="ECO:0000313" key="4">
    <source>
        <dbReference type="EMBL" id="KAF5328735.1"/>
    </source>
</evidence>
<dbReference type="PANTHER" id="PTHR43539">
    <property type="entry name" value="FLAVIN-BINDING MONOOXYGENASE-LIKE PROTEIN (AFU_ORTHOLOGUE AFUA_4G09220)"/>
    <property type="match status" value="1"/>
</dbReference>
<evidence type="ECO:0008006" key="6">
    <source>
        <dbReference type="Google" id="ProtNLM"/>
    </source>
</evidence>
<protein>
    <recommendedName>
        <fullName evidence="6">FAD/NAD(P)-binding domain-containing protein</fullName>
    </recommendedName>
</protein>
<dbReference type="Proteomes" id="UP000567179">
    <property type="component" value="Unassembled WGS sequence"/>
</dbReference>
<dbReference type="InterPro" id="IPR020946">
    <property type="entry name" value="Flavin_mOase-like"/>
</dbReference>
<dbReference type="GO" id="GO:0004499">
    <property type="term" value="F:N,N-dimethylaniline monooxygenase activity"/>
    <property type="evidence" value="ECO:0007669"/>
    <property type="project" value="InterPro"/>
</dbReference>
<dbReference type="InterPro" id="IPR050982">
    <property type="entry name" value="Auxin_biosynth/cation_transpt"/>
</dbReference>
<keyword evidence="2" id="KW-0274">FAD</keyword>
<dbReference type="GO" id="GO:0050661">
    <property type="term" value="F:NADP binding"/>
    <property type="evidence" value="ECO:0007669"/>
    <property type="project" value="InterPro"/>
</dbReference>
<gene>
    <name evidence="4" type="ORF">D9619_011493</name>
</gene>
<dbReference type="PANTHER" id="PTHR43539:SF68">
    <property type="entry name" value="FLAVIN-BINDING MONOOXYGENASE-LIKE PROTEIN (AFU_ORTHOLOGUE AFUA_4G09220)"/>
    <property type="match status" value="1"/>
</dbReference>
<dbReference type="InterPro" id="IPR036188">
    <property type="entry name" value="FAD/NAD-bd_sf"/>
</dbReference>
<proteinExistence type="predicted"/>
<dbReference type="SUPFAM" id="SSF51905">
    <property type="entry name" value="FAD/NAD(P)-binding domain"/>
    <property type="match status" value="1"/>
</dbReference>
<keyword evidence="5" id="KW-1185">Reference proteome</keyword>
<organism evidence="4 5">
    <name type="scientific">Psilocybe cf. subviscida</name>
    <dbReference type="NCBI Taxonomy" id="2480587"/>
    <lineage>
        <taxon>Eukaryota</taxon>
        <taxon>Fungi</taxon>
        <taxon>Dikarya</taxon>
        <taxon>Basidiomycota</taxon>
        <taxon>Agaricomycotina</taxon>
        <taxon>Agaricomycetes</taxon>
        <taxon>Agaricomycetidae</taxon>
        <taxon>Agaricales</taxon>
        <taxon>Agaricineae</taxon>
        <taxon>Strophariaceae</taxon>
        <taxon>Psilocybe</taxon>
    </lineage>
</organism>
<evidence type="ECO:0000256" key="1">
    <source>
        <dbReference type="ARBA" id="ARBA00022630"/>
    </source>
</evidence>
<dbReference type="EMBL" id="JAACJJ010000003">
    <property type="protein sequence ID" value="KAF5328735.1"/>
    <property type="molecule type" value="Genomic_DNA"/>
</dbReference>
<name>A0A8H5F9G6_9AGAR</name>
<evidence type="ECO:0000256" key="3">
    <source>
        <dbReference type="ARBA" id="ARBA00023002"/>
    </source>
</evidence>
<accession>A0A8H5F9G6</accession>
<dbReference type="OrthoDB" id="74360at2759"/>
<evidence type="ECO:0000256" key="2">
    <source>
        <dbReference type="ARBA" id="ARBA00022827"/>
    </source>
</evidence>
<dbReference type="GO" id="GO:0050660">
    <property type="term" value="F:flavin adenine dinucleotide binding"/>
    <property type="evidence" value="ECO:0007669"/>
    <property type="project" value="InterPro"/>
</dbReference>
<dbReference type="Gene3D" id="3.50.50.60">
    <property type="entry name" value="FAD/NAD(P)-binding domain"/>
    <property type="match status" value="1"/>
</dbReference>
<evidence type="ECO:0000313" key="5">
    <source>
        <dbReference type="Proteomes" id="UP000567179"/>
    </source>
</evidence>
<sequence>MSTLKVPNYPLPSLSLLGVNAAAISSLEATSAGSIAQAWFAKFGPALQSGDVKAATALILPTSDAQGSDGQPGTLLAHWRDQLALTWDFRTFSGLPKITAALEARLASTGFKNVHLAPGTANLERIDEAGDVVWVSAHFVFETTVAKGTGIVRLVPVPGAGGVEWKAHTIYTTLSSLTDFPEHSGSLRNDEPNHGLWAGQRAAALEYRNEDGTSRNPQVLVIGAGQSGLEVAARLKYLSVDALIVERNKRVGDNWRGRYEALCLHDTVWYDHMPYIPFPPTWPVYTPAQKLANWLEFYADSLELNVWTSTNITSAKQDPQTKKWHVSVTRTTDAGVEDKRDFVVNHVVFACGVGAGAPTTPVIEGMDTFRGQILHSTQHKSARDHLGKKVVVIGACTSDVTMVQRGSTYIMSTKNGWDVLFKGGYVEGGPPVDIVDRVVASMPHFMAVDYQAIRVRKLAELDKDLIDGLNKVGFRTNLGIKDSGFGLLAWSKLGGYYLDVGASALISKGAIKLHPAPNGISHFTPTGLVFPDGTTLDADVVLFATGLGSPEAQFDRTFGEHVVKEMYAANKPGYGGVGGLDKEGEIRGAWRPTGVQGLWYMFGNLALCRFHSNHMALQIKAMEEGIYSGKYED</sequence>
<keyword evidence="3" id="KW-0560">Oxidoreductase</keyword>
<keyword evidence="1" id="KW-0285">Flavoprotein</keyword>
<dbReference type="Pfam" id="PF00743">
    <property type="entry name" value="FMO-like"/>
    <property type="match status" value="1"/>
</dbReference>